<comment type="subunit">
    <text evidence="3">Homodimer.</text>
</comment>
<evidence type="ECO:0000256" key="8">
    <source>
        <dbReference type="PIRSR" id="PIRSR001235-2"/>
    </source>
</evidence>
<evidence type="ECO:0000313" key="9">
    <source>
        <dbReference type="EMBL" id="NYT84315.1"/>
    </source>
</evidence>
<feature type="binding site" evidence="7">
    <location>
        <position position="100"/>
    </location>
    <ligand>
        <name>Zn(2+)</name>
        <dbReference type="ChEBI" id="CHEBI:29105"/>
        <label>2</label>
    </ligand>
</feature>
<dbReference type="InterPro" id="IPR036264">
    <property type="entry name" value="Bact_exopeptidase_dim_dom"/>
</dbReference>
<evidence type="ECO:0000256" key="2">
    <source>
        <dbReference type="ARBA" id="ARBA00006153"/>
    </source>
</evidence>
<dbReference type="AlphaFoldDB" id="A0A853GZ26"/>
<feature type="binding site" evidence="8">
    <location>
        <position position="287"/>
    </location>
    <ligand>
        <name>allantoate</name>
        <dbReference type="ChEBI" id="CHEBI:17536"/>
    </ligand>
</feature>
<organism evidence="9 10">
    <name type="scientific">Pollutimonas harenae</name>
    <dbReference type="NCBI Taxonomy" id="657015"/>
    <lineage>
        <taxon>Bacteria</taxon>
        <taxon>Pseudomonadati</taxon>
        <taxon>Pseudomonadota</taxon>
        <taxon>Betaproteobacteria</taxon>
        <taxon>Burkholderiales</taxon>
        <taxon>Alcaligenaceae</taxon>
        <taxon>Pollutimonas</taxon>
    </lineage>
</organism>
<dbReference type="Gene3D" id="3.40.630.10">
    <property type="entry name" value="Zn peptidases"/>
    <property type="match status" value="1"/>
</dbReference>
<dbReference type="SUPFAM" id="SSF53187">
    <property type="entry name" value="Zn-dependent exopeptidases"/>
    <property type="match status" value="1"/>
</dbReference>
<feature type="binding site" evidence="7">
    <location>
        <position position="135"/>
    </location>
    <ligand>
        <name>Zn(2+)</name>
        <dbReference type="ChEBI" id="CHEBI:29105"/>
        <label>2</label>
    </ligand>
</feature>
<dbReference type="PANTHER" id="PTHR32494">
    <property type="entry name" value="ALLANTOATE DEIMINASE-RELATED"/>
    <property type="match status" value="1"/>
</dbReference>
<gene>
    <name evidence="9" type="ORF">H0A62_01755</name>
</gene>
<evidence type="ECO:0000313" key="10">
    <source>
        <dbReference type="Proteomes" id="UP000554144"/>
    </source>
</evidence>
<evidence type="ECO:0000256" key="6">
    <source>
        <dbReference type="ARBA" id="ARBA00023211"/>
    </source>
</evidence>
<feature type="binding site" evidence="8">
    <location>
        <position position="300"/>
    </location>
    <ligand>
        <name>allantoate</name>
        <dbReference type="ChEBI" id="CHEBI:17536"/>
    </ligand>
</feature>
<proteinExistence type="inferred from homology"/>
<evidence type="ECO:0000256" key="7">
    <source>
        <dbReference type="PIRSR" id="PIRSR001235-1"/>
    </source>
</evidence>
<feature type="binding site" evidence="7">
    <location>
        <position position="394"/>
    </location>
    <ligand>
        <name>Zn(2+)</name>
        <dbReference type="ChEBI" id="CHEBI:29105"/>
        <label>2</label>
    </ligand>
</feature>
<comment type="similarity">
    <text evidence="2">Belongs to the peptidase M20 family.</text>
</comment>
<dbReference type="GO" id="GO:0016813">
    <property type="term" value="F:hydrolase activity, acting on carbon-nitrogen (but not peptide) bonds, in linear amidines"/>
    <property type="evidence" value="ECO:0007669"/>
    <property type="project" value="InterPro"/>
</dbReference>
<dbReference type="EMBL" id="JACCEV010000001">
    <property type="protein sequence ID" value="NYT84315.1"/>
    <property type="molecule type" value="Genomic_DNA"/>
</dbReference>
<accession>A0A853GZ26</accession>
<evidence type="ECO:0000256" key="5">
    <source>
        <dbReference type="ARBA" id="ARBA00022801"/>
    </source>
</evidence>
<comment type="cofactor">
    <cofactor evidence="1">
        <name>Mn(2+)</name>
        <dbReference type="ChEBI" id="CHEBI:29035"/>
    </cofactor>
</comment>
<dbReference type="NCBIfam" id="TIGR01879">
    <property type="entry name" value="hydantase"/>
    <property type="match status" value="1"/>
</dbReference>
<dbReference type="NCBIfam" id="NF006771">
    <property type="entry name" value="PRK09290.1-5"/>
    <property type="match status" value="1"/>
</dbReference>
<dbReference type="Pfam" id="PF01546">
    <property type="entry name" value="Peptidase_M20"/>
    <property type="match status" value="1"/>
</dbReference>
<name>A0A853GZ26_9BURK</name>
<evidence type="ECO:0000256" key="4">
    <source>
        <dbReference type="ARBA" id="ARBA00022723"/>
    </source>
</evidence>
<dbReference type="SUPFAM" id="SSF55031">
    <property type="entry name" value="Bacterial exopeptidase dimerisation domain"/>
    <property type="match status" value="1"/>
</dbReference>
<protein>
    <submittedName>
        <fullName evidence="9">Zn-dependent hydrolase</fullName>
    </submittedName>
</protein>
<dbReference type="RefSeq" id="WP_130038512.1">
    <property type="nucleotide sequence ID" value="NZ_JACCEV010000001.1"/>
</dbReference>
<dbReference type="OrthoDB" id="9808195at2"/>
<evidence type="ECO:0000256" key="3">
    <source>
        <dbReference type="ARBA" id="ARBA00011738"/>
    </source>
</evidence>
<keyword evidence="6" id="KW-0464">Manganese</keyword>
<sequence length="426" mass="45015">MNKTTASSTQVAINAERLWRNIEALSSYTDPALPWTRRAFTELHQQGREWLKAQMELAGLKVEVDGAGNMIGRRQGRNPDALPLVTGSHTDTVMAGGRFDGILGVLAGIEVAHALKDHALELDHPLEVIDFMSEEPSDYGISCVGSRAMAGKLDATMLAARDHKGETLTQGLARMGAQSTDIPGVQRAQHSTAAYLELHIEQGPVLEQNGLPIGVVTHIVGGRRMALTFLGTAGHSGTTPMALRSDALVAASLVVAEASRRASRLNSPDRYVVATVGRLLVEPNMANAIPGKVDLVLEVRSDSDALLDSFPEALLAGLNAELAALKVQVSMKELTRSYVTQCDPVLMDAIETAASGLGYSTMKLPSGAGHDGVYFSATGPIGMIFVPCLDGRSHCPEEWASPEAVGAGTQVLLQALLGLDGGLGKT</sequence>
<feature type="binding site" evidence="7">
    <location>
        <position position="199"/>
    </location>
    <ligand>
        <name>Zn(2+)</name>
        <dbReference type="ChEBI" id="CHEBI:29105"/>
        <label>1</label>
    </ligand>
</feature>
<keyword evidence="7" id="KW-0862">Zinc</keyword>
<comment type="caution">
    <text evidence="9">The sequence shown here is derived from an EMBL/GenBank/DDBJ whole genome shotgun (WGS) entry which is preliminary data.</text>
</comment>
<feature type="binding site" evidence="8">
    <location>
        <position position="224"/>
    </location>
    <ligand>
        <name>allantoate</name>
        <dbReference type="ChEBI" id="CHEBI:17536"/>
    </ligand>
</feature>
<dbReference type="Proteomes" id="UP000554144">
    <property type="component" value="Unassembled WGS sequence"/>
</dbReference>
<dbReference type="CDD" id="cd03884">
    <property type="entry name" value="M20_bAS"/>
    <property type="match status" value="1"/>
</dbReference>
<keyword evidence="5 9" id="KW-0378">Hydrolase</keyword>
<dbReference type="GO" id="GO:0046872">
    <property type="term" value="F:metal ion binding"/>
    <property type="evidence" value="ECO:0007669"/>
    <property type="project" value="UniProtKB-KW"/>
</dbReference>
<keyword evidence="4 7" id="KW-0479">Metal-binding</keyword>
<feature type="binding site" evidence="7">
    <location>
        <position position="100"/>
    </location>
    <ligand>
        <name>Zn(2+)</name>
        <dbReference type="ChEBI" id="CHEBI:29105"/>
        <label>1</label>
    </ligand>
</feature>
<comment type="cofactor">
    <cofactor evidence="7">
        <name>Zn(2+)</name>
        <dbReference type="ChEBI" id="CHEBI:29105"/>
    </cofactor>
    <text evidence="7">Binds 2 Zn(2+) ions per subunit.</text>
</comment>
<evidence type="ECO:0000256" key="1">
    <source>
        <dbReference type="ARBA" id="ARBA00001936"/>
    </source>
</evidence>
<dbReference type="PIRSF" id="PIRSF001235">
    <property type="entry name" value="Amidase_carbamoylase"/>
    <property type="match status" value="1"/>
</dbReference>
<dbReference type="PANTHER" id="PTHR32494:SF19">
    <property type="entry name" value="ALLANTOATE DEIMINASE-RELATED"/>
    <property type="match status" value="1"/>
</dbReference>
<reference evidence="9 10" key="1">
    <citation type="submission" date="2020-07" db="EMBL/GenBank/DDBJ databases">
        <title>Taxonomic revisions and descriptions of new bacterial species based on genomic comparisons in the high-G+C-content subgroup of the family Alcaligenaceae.</title>
        <authorList>
            <person name="Szabo A."/>
            <person name="Felfoldi T."/>
        </authorList>
    </citation>
    <scope>NUCLEOTIDE SEQUENCE [LARGE SCALE GENOMIC DNA]</scope>
    <source>
        <strain evidence="9 10">DSM 25667</strain>
    </source>
</reference>
<dbReference type="InterPro" id="IPR002933">
    <property type="entry name" value="Peptidase_M20"/>
</dbReference>
<dbReference type="InterPro" id="IPR010158">
    <property type="entry name" value="Amidase_Cbmase"/>
</dbReference>
<keyword evidence="10" id="KW-1185">Reference proteome</keyword>
<dbReference type="Gene3D" id="3.30.70.360">
    <property type="match status" value="1"/>
</dbReference>
<feature type="binding site" evidence="7">
    <location>
        <position position="89"/>
    </location>
    <ligand>
        <name>Zn(2+)</name>
        <dbReference type="ChEBI" id="CHEBI:29105"/>
        <label>1</label>
    </ligand>
</feature>